<dbReference type="SUPFAM" id="SSF51316">
    <property type="entry name" value="Mss4-like"/>
    <property type="match status" value="1"/>
</dbReference>
<dbReference type="EMBL" id="CM001200">
    <property type="protein sequence ID" value="EGP87503.1"/>
    <property type="molecule type" value="Genomic_DNA"/>
</dbReference>
<dbReference type="KEGG" id="ztr:MYCGRDRAFT_93385"/>
<evidence type="ECO:0008006" key="3">
    <source>
        <dbReference type="Google" id="ProtNLM"/>
    </source>
</evidence>
<name>F9XBH4_ZYMTI</name>
<organism evidence="1 2">
    <name type="scientific">Zymoseptoria tritici (strain CBS 115943 / IPO323)</name>
    <name type="common">Speckled leaf blotch fungus</name>
    <name type="synonym">Septoria tritici</name>
    <dbReference type="NCBI Taxonomy" id="336722"/>
    <lineage>
        <taxon>Eukaryota</taxon>
        <taxon>Fungi</taxon>
        <taxon>Dikarya</taxon>
        <taxon>Ascomycota</taxon>
        <taxon>Pezizomycotina</taxon>
        <taxon>Dothideomycetes</taxon>
        <taxon>Dothideomycetidae</taxon>
        <taxon>Mycosphaerellales</taxon>
        <taxon>Mycosphaerellaceae</taxon>
        <taxon>Zymoseptoria</taxon>
    </lineage>
</organism>
<dbReference type="HOGENOM" id="CLU_1046656_0_0_1"/>
<reference evidence="1 2" key="1">
    <citation type="journal article" date="2011" name="PLoS Genet.">
        <title>Finished genome of the fungal wheat pathogen Mycosphaerella graminicola reveals dispensome structure, chromosome plasticity, and stealth pathogenesis.</title>
        <authorList>
            <person name="Goodwin S.B."/>
            <person name="Ben M'barek S."/>
            <person name="Dhillon B."/>
            <person name="Wittenberg A.H.J."/>
            <person name="Crane C.F."/>
            <person name="Hane J.K."/>
            <person name="Foster A.J."/>
            <person name="Van der Lee T.A.J."/>
            <person name="Grimwood J."/>
            <person name="Aerts A."/>
            <person name="Antoniw J."/>
            <person name="Bailey A."/>
            <person name="Bluhm B."/>
            <person name="Bowler J."/>
            <person name="Bristow J."/>
            <person name="van der Burgt A."/>
            <person name="Canto-Canche B."/>
            <person name="Churchill A.C.L."/>
            <person name="Conde-Ferraez L."/>
            <person name="Cools H.J."/>
            <person name="Coutinho P.M."/>
            <person name="Csukai M."/>
            <person name="Dehal P."/>
            <person name="De Wit P."/>
            <person name="Donzelli B."/>
            <person name="van de Geest H.C."/>
            <person name="van Ham R.C.H.J."/>
            <person name="Hammond-Kosack K.E."/>
            <person name="Henrissat B."/>
            <person name="Kilian A."/>
            <person name="Kobayashi A.K."/>
            <person name="Koopmann E."/>
            <person name="Kourmpetis Y."/>
            <person name="Kuzniar A."/>
            <person name="Lindquist E."/>
            <person name="Lombard V."/>
            <person name="Maliepaard C."/>
            <person name="Martins N."/>
            <person name="Mehrabi R."/>
            <person name="Nap J.P.H."/>
            <person name="Ponomarenko A."/>
            <person name="Rudd J.J."/>
            <person name="Salamov A."/>
            <person name="Schmutz J."/>
            <person name="Schouten H.J."/>
            <person name="Shapiro H."/>
            <person name="Stergiopoulos I."/>
            <person name="Torriani S.F.F."/>
            <person name="Tu H."/>
            <person name="de Vries R.P."/>
            <person name="Waalwijk C."/>
            <person name="Ware S.B."/>
            <person name="Wiebenga A."/>
            <person name="Zwiers L.-H."/>
            <person name="Oliver R.P."/>
            <person name="Grigoriev I.V."/>
            <person name="Kema G.H.J."/>
        </authorList>
    </citation>
    <scope>NUCLEOTIDE SEQUENCE [LARGE SCALE GENOMIC DNA]</scope>
    <source>
        <strain evidence="2">CBS 115943 / IPO323</strain>
    </source>
</reference>
<dbReference type="Proteomes" id="UP000008062">
    <property type="component" value="Chromosome 5"/>
</dbReference>
<dbReference type="AlphaFoldDB" id="F9XBH4"/>
<protein>
    <recommendedName>
        <fullName evidence="3">CENP-V/GFA domain-containing protein</fullName>
    </recommendedName>
</protein>
<evidence type="ECO:0000313" key="1">
    <source>
        <dbReference type="EMBL" id="EGP87503.1"/>
    </source>
</evidence>
<dbReference type="InParanoid" id="F9XBH4"/>
<sequence length="266" mass="30080">MSVEAVQELQGRRSMITQSVPSKAHMHEHITPVKGLASKQDVYGYHCRLSWSIVPRGMMATSQEHFEGSVRGRAVNVRCIRQINPFDYEFQSTAHFASASPDSRLLRLWQGQSTAPPITRGTRDPRRQLQYLYTGKSTSDQPTPRARRRLISLQNAWVGAYPSKSQVVLTGTENTQDYSFDRKFNGFPFCKTCGIHVYQHLYGPPQAIIECMPEDRQQAVRQMLDIQPVNVRVLDNFVLSNHNVAREDEGTEGYESTVLGLPVAKG</sequence>
<dbReference type="eggNOG" id="KOG4192">
    <property type="taxonomic scope" value="Eukaryota"/>
</dbReference>
<dbReference type="InterPro" id="IPR011057">
    <property type="entry name" value="Mss4-like_sf"/>
</dbReference>
<gene>
    <name evidence="1" type="ORF">MYCGRDRAFT_93385</name>
</gene>
<dbReference type="Gene3D" id="2.170.150.70">
    <property type="match status" value="1"/>
</dbReference>
<dbReference type="RefSeq" id="XP_003852527.1">
    <property type="nucleotide sequence ID" value="XM_003852479.1"/>
</dbReference>
<proteinExistence type="predicted"/>
<evidence type="ECO:0000313" key="2">
    <source>
        <dbReference type="Proteomes" id="UP000008062"/>
    </source>
</evidence>
<dbReference type="OMA" id="NCHCGAY"/>
<dbReference type="GeneID" id="13396849"/>
<accession>F9XBH4</accession>
<dbReference type="OrthoDB" id="2993351at2759"/>
<keyword evidence="2" id="KW-1185">Reference proteome</keyword>